<gene>
    <name evidence="1" type="ORF">FPRO_02964</name>
</gene>
<accession>A0A1L7VAY7</accession>
<dbReference type="VEuPathDB" id="FungiDB:FPRO_02964"/>
<evidence type="ECO:0000313" key="1">
    <source>
        <dbReference type="EMBL" id="CZR36776.1"/>
    </source>
</evidence>
<protein>
    <submittedName>
        <fullName evidence="1">Uncharacterized protein</fullName>
    </submittedName>
</protein>
<dbReference type="AlphaFoldDB" id="A0A1L7VAY7"/>
<comment type="caution">
    <text evidence="1">The sequence shown here is derived from an EMBL/GenBank/DDBJ whole genome shotgun (WGS) entry which is preliminary data.</text>
</comment>
<sequence length="122" mass="14606">MALLNIFPHVNLATIVSWLVCWEKKAGRVVLRRTPIEKKRKENDRHRFSHSFSKLTSYTRRHEPARRVQGRFRVESRDLMERGIQEREDQGSVHVFRSVSVNRGAVDIEFDYQRLGFVRQLW</sequence>
<dbReference type="RefSeq" id="XP_031077369.1">
    <property type="nucleotide sequence ID" value="XM_031226877.1"/>
</dbReference>
<dbReference type="GeneID" id="42047849"/>
<reference evidence="2" key="1">
    <citation type="journal article" date="2016" name="Genome Biol. Evol.">
        <title>Comparative 'omics' of the Fusarium fujikuroi species complex highlights differences in genetic potential and metabolite synthesis.</title>
        <authorList>
            <person name="Niehaus E.-M."/>
            <person name="Muensterkoetter M."/>
            <person name="Proctor R.H."/>
            <person name="Brown D.W."/>
            <person name="Sharon A."/>
            <person name="Idan Y."/>
            <person name="Oren-Young L."/>
            <person name="Sieber C.M."/>
            <person name="Novak O."/>
            <person name="Pencik A."/>
            <person name="Tarkowska D."/>
            <person name="Hromadova K."/>
            <person name="Freeman S."/>
            <person name="Maymon M."/>
            <person name="Elazar M."/>
            <person name="Youssef S.A."/>
            <person name="El-Shabrawy E.S.M."/>
            <person name="Shalaby A.B.A."/>
            <person name="Houterman P."/>
            <person name="Brock N.L."/>
            <person name="Burkhardt I."/>
            <person name="Tsavkelova E.A."/>
            <person name="Dickschat J.S."/>
            <person name="Galuszka P."/>
            <person name="Gueldener U."/>
            <person name="Tudzynski B."/>
        </authorList>
    </citation>
    <scope>NUCLEOTIDE SEQUENCE [LARGE SCALE GENOMIC DNA]</scope>
    <source>
        <strain evidence="2">ET1</strain>
    </source>
</reference>
<dbReference type="EMBL" id="FJOF01000002">
    <property type="protein sequence ID" value="CZR36776.1"/>
    <property type="molecule type" value="Genomic_DNA"/>
</dbReference>
<dbReference type="Proteomes" id="UP000183971">
    <property type="component" value="Unassembled WGS sequence"/>
</dbReference>
<keyword evidence="2" id="KW-1185">Reference proteome</keyword>
<evidence type="ECO:0000313" key="2">
    <source>
        <dbReference type="Proteomes" id="UP000183971"/>
    </source>
</evidence>
<proteinExistence type="predicted"/>
<name>A0A1L7VAY7_FUSPR</name>
<organism evidence="1 2">
    <name type="scientific">Fusarium proliferatum (strain ET1)</name>
    <name type="common">Orchid endophyte fungus</name>
    <dbReference type="NCBI Taxonomy" id="1227346"/>
    <lineage>
        <taxon>Eukaryota</taxon>
        <taxon>Fungi</taxon>
        <taxon>Dikarya</taxon>
        <taxon>Ascomycota</taxon>
        <taxon>Pezizomycotina</taxon>
        <taxon>Sordariomycetes</taxon>
        <taxon>Hypocreomycetidae</taxon>
        <taxon>Hypocreales</taxon>
        <taxon>Nectriaceae</taxon>
        <taxon>Fusarium</taxon>
        <taxon>Fusarium fujikuroi species complex</taxon>
    </lineage>
</organism>